<dbReference type="EMBL" id="LDEV01002407">
    <property type="protein sequence ID" value="KLJ09187.1"/>
    <property type="molecule type" value="Genomic_DNA"/>
</dbReference>
<keyword evidence="3" id="KW-1185">Reference proteome</keyword>
<evidence type="ECO:0000313" key="3">
    <source>
        <dbReference type="Proteomes" id="UP000053573"/>
    </source>
</evidence>
<name>A0A0H1BDR3_9EURO</name>
<protein>
    <submittedName>
        <fullName evidence="2">Uncharacterized protein</fullName>
    </submittedName>
</protein>
<dbReference type="AlphaFoldDB" id="A0A0H1BDR3"/>
<gene>
    <name evidence="2" type="ORF">EMPG_15401</name>
</gene>
<proteinExistence type="predicted"/>
<feature type="compositionally biased region" description="Polar residues" evidence="1">
    <location>
        <begin position="66"/>
        <end position="82"/>
    </location>
</feature>
<comment type="caution">
    <text evidence="2">The sequence shown here is derived from an EMBL/GenBank/DDBJ whole genome shotgun (WGS) entry which is preliminary data.</text>
</comment>
<organism evidence="2 3">
    <name type="scientific">Blastomyces silverae</name>
    <dbReference type="NCBI Taxonomy" id="2060906"/>
    <lineage>
        <taxon>Eukaryota</taxon>
        <taxon>Fungi</taxon>
        <taxon>Dikarya</taxon>
        <taxon>Ascomycota</taxon>
        <taxon>Pezizomycotina</taxon>
        <taxon>Eurotiomycetes</taxon>
        <taxon>Eurotiomycetidae</taxon>
        <taxon>Onygenales</taxon>
        <taxon>Ajellomycetaceae</taxon>
        <taxon>Blastomyces</taxon>
    </lineage>
</organism>
<evidence type="ECO:0000313" key="2">
    <source>
        <dbReference type="EMBL" id="KLJ09187.1"/>
    </source>
</evidence>
<sequence>MPICNCARAGTLRSELIKVASNTRFRKFDQSGYYIVPQPAYPNNDRERVDSQVTSSSATPPRFSASCPTQKSQLHSPHQSQP</sequence>
<feature type="region of interest" description="Disordered" evidence="1">
    <location>
        <begin position="36"/>
        <end position="82"/>
    </location>
</feature>
<evidence type="ECO:0000256" key="1">
    <source>
        <dbReference type="SAM" id="MobiDB-lite"/>
    </source>
</evidence>
<accession>A0A0H1BDR3</accession>
<reference evidence="3" key="1">
    <citation type="journal article" date="2015" name="PLoS Genet.">
        <title>The dynamic genome and transcriptome of the human fungal pathogen Blastomyces and close relative Emmonsia.</title>
        <authorList>
            <person name="Munoz J.F."/>
            <person name="Gauthier G.M."/>
            <person name="Desjardins C.A."/>
            <person name="Gallo J.E."/>
            <person name="Holder J."/>
            <person name="Sullivan T.D."/>
            <person name="Marty A.J."/>
            <person name="Carmen J.C."/>
            <person name="Chen Z."/>
            <person name="Ding L."/>
            <person name="Gujja S."/>
            <person name="Magrini V."/>
            <person name="Misas E."/>
            <person name="Mitreva M."/>
            <person name="Priest M."/>
            <person name="Saif S."/>
            <person name="Whiston E.A."/>
            <person name="Young S."/>
            <person name="Zeng Q."/>
            <person name="Goldman W.E."/>
            <person name="Mardis E.R."/>
            <person name="Taylor J.W."/>
            <person name="McEwen J.G."/>
            <person name="Clay O.K."/>
            <person name="Klein B.S."/>
            <person name="Cuomo C.A."/>
        </authorList>
    </citation>
    <scope>NUCLEOTIDE SEQUENCE [LARGE SCALE GENOMIC DNA]</scope>
    <source>
        <strain evidence="3">UAMH 139</strain>
    </source>
</reference>
<dbReference type="Proteomes" id="UP000053573">
    <property type="component" value="Unassembled WGS sequence"/>
</dbReference>